<dbReference type="GO" id="GO:1901031">
    <property type="term" value="P:regulation of response to reactive oxygen species"/>
    <property type="evidence" value="ECO:0007669"/>
    <property type="project" value="InterPro"/>
</dbReference>
<dbReference type="EMBL" id="MU827305">
    <property type="protein sequence ID" value="KAJ7363637.1"/>
    <property type="molecule type" value="Genomic_DNA"/>
</dbReference>
<keyword evidence="7" id="KW-1185">Reference proteome</keyword>
<dbReference type="GO" id="GO:0070728">
    <property type="term" value="F:L-leucine binding"/>
    <property type="evidence" value="ECO:0007669"/>
    <property type="project" value="TreeGrafter"/>
</dbReference>
<dbReference type="GO" id="GO:0005737">
    <property type="term" value="C:cytoplasm"/>
    <property type="evidence" value="ECO:0007669"/>
    <property type="project" value="UniProtKB-SubCell"/>
</dbReference>
<dbReference type="Proteomes" id="UP001163046">
    <property type="component" value="Unassembled WGS sequence"/>
</dbReference>
<dbReference type="Pfam" id="PF04636">
    <property type="entry name" value="PA26"/>
    <property type="match status" value="1"/>
</dbReference>
<comment type="similarity">
    <text evidence="2">Belongs to the sestrin family.</text>
</comment>
<dbReference type="GO" id="GO:0016684">
    <property type="term" value="F:oxidoreductase activity, acting on peroxide as acceptor"/>
    <property type="evidence" value="ECO:0007669"/>
    <property type="project" value="TreeGrafter"/>
</dbReference>
<dbReference type="SUPFAM" id="SSF69118">
    <property type="entry name" value="AhpD-like"/>
    <property type="match status" value="1"/>
</dbReference>
<dbReference type="PANTHER" id="PTHR12474">
    <property type="entry name" value="P53 REGULATED PA26 NUCLEAR PROTEIN SESTRIN"/>
    <property type="match status" value="1"/>
</dbReference>
<dbReference type="OrthoDB" id="337464at2759"/>
<gene>
    <name evidence="6" type="primary">SESN1</name>
    <name evidence="6" type="ORF">OS493_009799</name>
</gene>
<keyword evidence="3" id="KW-0963">Cytoplasm</keyword>
<evidence type="ECO:0000313" key="7">
    <source>
        <dbReference type="Proteomes" id="UP001163046"/>
    </source>
</evidence>
<evidence type="ECO:0000313" key="6">
    <source>
        <dbReference type="EMBL" id="KAJ7363637.1"/>
    </source>
</evidence>
<comment type="subcellular location">
    <subcellularLocation>
        <location evidence="1">Cytoplasm</location>
    </subcellularLocation>
</comment>
<dbReference type="GO" id="GO:1990253">
    <property type="term" value="P:cellular response to leucine starvation"/>
    <property type="evidence" value="ECO:0007669"/>
    <property type="project" value="TreeGrafter"/>
</dbReference>
<proteinExistence type="inferred from homology"/>
<evidence type="ECO:0000256" key="4">
    <source>
        <dbReference type="ARBA" id="ARBA00023002"/>
    </source>
</evidence>
<dbReference type="InterPro" id="IPR029032">
    <property type="entry name" value="AhpD-like"/>
</dbReference>
<protein>
    <submittedName>
        <fullName evidence="6">Sestrin-1</fullName>
    </submittedName>
</protein>
<dbReference type="InterPro" id="IPR006730">
    <property type="entry name" value="Sestrin"/>
</dbReference>
<comment type="catalytic activity">
    <reaction evidence="5">
        <text>a hydroperoxide + L-cysteinyl-[protein] = S-hydroxy-L-cysteinyl-[protein] + an alcohol</text>
        <dbReference type="Rhea" id="RHEA:67124"/>
        <dbReference type="Rhea" id="RHEA-COMP:10131"/>
        <dbReference type="Rhea" id="RHEA-COMP:17193"/>
        <dbReference type="ChEBI" id="CHEBI:29950"/>
        <dbReference type="ChEBI" id="CHEBI:30879"/>
        <dbReference type="ChEBI" id="CHEBI:35924"/>
        <dbReference type="ChEBI" id="CHEBI:61973"/>
    </reaction>
    <physiologicalReaction direction="left-to-right" evidence="5">
        <dbReference type="Rhea" id="RHEA:67125"/>
    </physiologicalReaction>
</comment>
<dbReference type="GO" id="GO:0071233">
    <property type="term" value="P:cellular response to L-leucine"/>
    <property type="evidence" value="ECO:0007669"/>
    <property type="project" value="TreeGrafter"/>
</dbReference>
<name>A0A9X0CLD1_9CNID</name>
<reference evidence="6" key="1">
    <citation type="submission" date="2023-01" db="EMBL/GenBank/DDBJ databases">
        <title>Genome assembly of the deep-sea coral Lophelia pertusa.</title>
        <authorList>
            <person name="Herrera S."/>
            <person name="Cordes E."/>
        </authorList>
    </citation>
    <scope>NUCLEOTIDE SEQUENCE</scope>
    <source>
        <strain evidence="6">USNM1676648</strain>
        <tissue evidence="6">Polyp</tissue>
    </source>
</reference>
<dbReference type="GO" id="GO:0016239">
    <property type="term" value="P:positive regulation of macroautophagy"/>
    <property type="evidence" value="ECO:0007669"/>
    <property type="project" value="TreeGrafter"/>
</dbReference>
<evidence type="ECO:0000256" key="3">
    <source>
        <dbReference type="ARBA" id="ARBA00022490"/>
    </source>
</evidence>
<dbReference type="PANTHER" id="PTHR12474:SF0">
    <property type="entry name" value="SESTRIN HOMOLOG"/>
    <property type="match status" value="1"/>
</dbReference>
<keyword evidence="4" id="KW-0560">Oxidoreductase</keyword>
<dbReference type="GO" id="GO:1904262">
    <property type="term" value="P:negative regulation of TORC1 signaling"/>
    <property type="evidence" value="ECO:0007669"/>
    <property type="project" value="UniProtKB-ARBA"/>
</dbReference>
<dbReference type="FunFam" id="1.20.1290.10:FF:000001">
    <property type="entry name" value="Sestrin 1"/>
    <property type="match status" value="1"/>
</dbReference>
<organism evidence="6 7">
    <name type="scientific">Desmophyllum pertusum</name>
    <dbReference type="NCBI Taxonomy" id="174260"/>
    <lineage>
        <taxon>Eukaryota</taxon>
        <taxon>Metazoa</taxon>
        <taxon>Cnidaria</taxon>
        <taxon>Anthozoa</taxon>
        <taxon>Hexacorallia</taxon>
        <taxon>Scleractinia</taxon>
        <taxon>Caryophylliina</taxon>
        <taxon>Caryophylliidae</taxon>
        <taxon>Desmophyllum</taxon>
    </lineage>
</organism>
<evidence type="ECO:0000256" key="5">
    <source>
        <dbReference type="ARBA" id="ARBA00049242"/>
    </source>
</evidence>
<evidence type="ECO:0000256" key="1">
    <source>
        <dbReference type="ARBA" id="ARBA00004496"/>
    </source>
</evidence>
<sequence>MGFRVQVVTSWPSETTSSTKKCWQFPKDFSWLFGLKGYPGTMNDEEDISSEIDTFRDLCGLQTRDVNSRSQFLESLGKTLKAWTNRRQGNVEHGVENFLSDILPCILRLSFRSPFSDIRESCSELLLAVKEKGIKVPRIIYKGPTIFIPSKEVPPMDTDDEQVLSLLVESFLLSGRVTNVTSLIAFHPQYLECFLKTEYFMFKGEGSLPFDWRCYIAIMGASRHRCCYLVQLYEIEFLKQQGNKTWLQGLNHIPAKLRALCEINKILAHQPWLLSPGHIEKLLKGQDNWSLSELVQAIVILVHVHSLCSFVYGSGITPEIDRDGGHTFKPPSLSDSNQASLDGDNLSLNGVDSRRSCMTELMEKMKEVEAGHDALMETTQEELFQQFEKVESGEVSTGKEKVSSACETPQPGIARYLQDTTFGYSDFASRAETNISTFRVQDYSWEEHGFSLINRLYPDMGQMLDDKFNCTFNLTYNTLGKVENVDTSTFRTATWNYIHLVFGIYHDDYLYTEVNKLMERSYKKYIKVVSCYPEKVSIDDYLGFMPDLDHSEKVHINILLLESRLQAELLYAFRAIMKYMT</sequence>
<comment type="caution">
    <text evidence="6">The sequence shown here is derived from an EMBL/GenBank/DDBJ whole genome shotgun (WGS) entry which is preliminary data.</text>
</comment>
<dbReference type="GO" id="GO:0005634">
    <property type="term" value="C:nucleus"/>
    <property type="evidence" value="ECO:0007669"/>
    <property type="project" value="InterPro"/>
</dbReference>
<evidence type="ECO:0000256" key="2">
    <source>
        <dbReference type="ARBA" id="ARBA00008350"/>
    </source>
</evidence>
<dbReference type="AlphaFoldDB" id="A0A9X0CLD1"/>
<accession>A0A9X0CLD1</accession>